<proteinExistence type="predicted"/>
<dbReference type="Proteomes" id="UP000256977">
    <property type="component" value="Unassembled WGS sequence"/>
</dbReference>
<keyword evidence="3" id="KW-1185">Reference proteome</keyword>
<dbReference type="GO" id="GO:0003677">
    <property type="term" value="F:DNA binding"/>
    <property type="evidence" value="ECO:0007669"/>
    <property type="project" value="UniProtKB-KW"/>
</dbReference>
<dbReference type="Pfam" id="PF13443">
    <property type="entry name" value="HTH_26"/>
    <property type="match status" value="1"/>
</dbReference>
<reference evidence="2 3" key="1">
    <citation type="submission" date="2018-07" db="EMBL/GenBank/DDBJ databases">
        <title>Genomic Encyclopedia of Type Strains, Phase III (KMG-III): the genomes of soil and plant-associated and newly described type strains.</title>
        <authorList>
            <person name="Whitman W."/>
        </authorList>
    </citation>
    <scope>NUCLEOTIDE SEQUENCE [LARGE SCALE GENOMIC DNA]</scope>
    <source>
        <strain evidence="2 3">CECT 7287</strain>
    </source>
</reference>
<feature type="domain" description="HTH cro/C1-type" evidence="1">
    <location>
        <begin position="6"/>
        <end position="71"/>
    </location>
</feature>
<name>A0A3D9I4J6_9BACL</name>
<dbReference type="InterPro" id="IPR010982">
    <property type="entry name" value="Lambda_DNA-bd_dom_sf"/>
</dbReference>
<dbReference type="InterPro" id="IPR001387">
    <property type="entry name" value="Cro/C1-type_HTH"/>
</dbReference>
<protein>
    <submittedName>
        <fullName evidence="2">DNA-binding Xre family transcriptional regulator</fullName>
    </submittedName>
</protein>
<organism evidence="2 3">
    <name type="scientific">Cohnella phaseoli</name>
    <dbReference type="NCBI Taxonomy" id="456490"/>
    <lineage>
        <taxon>Bacteria</taxon>
        <taxon>Bacillati</taxon>
        <taxon>Bacillota</taxon>
        <taxon>Bacilli</taxon>
        <taxon>Bacillales</taxon>
        <taxon>Paenibacillaceae</taxon>
        <taxon>Cohnella</taxon>
    </lineage>
</organism>
<dbReference type="RefSeq" id="WP_116064853.1">
    <property type="nucleotide sequence ID" value="NZ_QRDZ01000038.1"/>
</dbReference>
<evidence type="ECO:0000313" key="2">
    <source>
        <dbReference type="EMBL" id="RED56678.1"/>
    </source>
</evidence>
<dbReference type="SUPFAM" id="SSF47413">
    <property type="entry name" value="lambda repressor-like DNA-binding domains"/>
    <property type="match status" value="1"/>
</dbReference>
<keyword evidence="2" id="KW-0238">DNA-binding</keyword>
<evidence type="ECO:0000313" key="3">
    <source>
        <dbReference type="Proteomes" id="UP000256977"/>
    </source>
</evidence>
<dbReference type="AlphaFoldDB" id="A0A3D9I4J6"/>
<dbReference type="EMBL" id="QRDZ01000038">
    <property type="protein sequence ID" value="RED56678.1"/>
    <property type="molecule type" value="Genomic_DNA"/>
</dbReference>
<sequence length="80" mass="8947">MLEWVLRKAMLERGVRSGAELMRLLWDKSGYRMSAPSISALINDQPKQMKSDTLDALCTALECSPGDLWVYTSPEQTKGA</sequence>
<evidence type="ECO:0000259" key="1">
    <source>
        <dbReference type="Pfam" id="PF13443"/>
    </source>
</evidence>
<gene>
    <name evidence="2" type="ORF">DFP98_13847</name>
</gene>
<dbReference type="OrthoDB" id="9805309at2"/>
<comment type="caution">
    <text evidence="2">The sequence shown here is derived from an EMBL/GenBank/DDBJ whole genome shotgun (WGS) entry which is preliminary data.</text>
</comment>
<accession>A0A3D9I4J6</accession>